<dbReference type="InterPro" id="IPR022467">
    <property type="entry name" value="ABC_transprt_ATP-bd_su_PQQ"/>
</dbReference>
<dbReference type="AlphaFoldDB" id="A0A917Z5U4"/>
<reference evidence="4 5" key="1">
    <citation type="journal article" date="2014" name="Int. J. Syst. Evol. Microbiol.">
        <title>Complete genome sequence of Corynebacterium casei LMG S-19264T (=DSM 44701T), isolated from a smear-ripened cheese.</title>
        <authorList>
            <consortium name="US DOE Joint Genome Institute (JGI-PGF)"/>
            <person name="Walter F."/>
            <person name="Albersmeier A."/>
            <person name="Kalinowski J."/>
            <person name="Ruckert C."/>
        </authorList>
    </citation>
    <scope>NUCLEOTIDE SEQUENCE [LARGE SCALE GENOMIC DNA]</scope>
    <source>
        <strain evidence="4 5">CGMCC 1.7286</strain>
    </source>
</reference>
<dbReference type="GO" id="GO:0005524">
    <property type="term" value="F:ATP binding"/>
    <property type="evidence" value="ECO:0007669"/>
    <property type="project" value="UniProtKB-KW"/>
</dbReference>
<dbReference type="Pfam" id="PF00005">
    <property type="entry name" value="ABC_tran"/>
    <property type="match status" value="1"/>
</dbReference>
<evidence type="ECO:0000259" key="3">
    <source>
        <dbReference type="PROSITE" id="PS50893"/>
    </source>
</evidence>
<keyword evidence="1" id="KW-0547">Nucleotide-binding</keyword>
<dbReference type="InterPro" id="IPR027417">
    <property type="entry name" value="P-loop_NTPase"/>
</dbReference>
<sequence length="244" mass="27304">MAIEVEGLGFRYGGREALTDIGFRLGQGTFTALLGPNGAGKSTLFALLTRLYALQDGEIRLLGQSIRRHSASVMQHLGVVFQQSTLDLDLTVMQNLEYHGSLHGLSRREIRQRARTELERLQMAERLHERVRNLNGGHRRRVEIARALLHRPAILLLDEATVGLDTRTRADLNAYVRGLCRDLGLCALWATHLIEEIAPEDRVLLLHRGRLRADASALELCRRADCDSLAEAFERLTATPEQAA</sequence>
<dbReference type="InterPro" id="IPR003593">
    <property type="entry name" value="AAA+_ATPase"/>
</dbReference>
<dbReference type="EMBL" id="BMLT01000001">
    <property type="protein sequence ID" value="GGO75601.1"/>
    <property type="molecule type" value="Genomic_DNA"/>
</dbReference>
<protein>
    <submittedName>
        <fullName evidence="4">ABC transporter ATP-binding protein</fullName>
    </submittedName>
</protein>
<evidence type="ECO:0000313" key="4">
    <source>
        <dbReference type="EMBL" id="GGO75601.1"/>
    </source>
</evidence>
<comment type="caution">
    <text evidence="4">The sequence shown here is derived from an EMBL/GenBank/DDBJ whole genome shotgun (WGS) entry which is preliminary data.</text>
</comment>
<feature type="domain" description="ABC transporter" evidence="3">
    <location>
        <begin position="3"/>
        <end position="233"/>
    </location>
</feature>
<accession>A0A917Z5U4</accession>
<dbReference type="PANTHER" id="PTHR43582">
    <property type="entry name" value="LINEARMYCIN RESISTANCE ATP-BINDING PROTEIN LNRL"/>
    <property type="match status" value="1"/>
</dbReference>
<organism evidence="4 5">
    <name type="scientific">Marinobacterium nitratireducens</name>
    <dbReference type="NCBI Taxonomy" id="518897"/>
    <lineage>
        <taxon>Bacteria</taxon>
        <taxon>Pseudomonadati</taxon>
        <taxon>Pseudomonadota</taxon>
        <taxon>Gammaproteobacteria</taxon>
        <taxon>Oceanospirillales</taxon>
        <taxon>Oceanospirillaceae</taxon>
        <taxon>Marinobacterium</taxon>
    </lineage>
</organism>
<keyword evidence="5" id="KW-1185">Reference proteome</keyword>
<dbReference type="NCBIfam" id="TIGR03864">
    <property type="entry name" value="PQQ_ABC_ATP"/>
    <property type="match status" value="1"/>
</dbReference>
<dbReference type="InterPro" id="IPR003439">
    <property type="entry name" value="ABC_transporter-like_ATP-bd"/>
</dbReference>
<evidence type="ECO:0000256" key="1">
    <source>
        <dbReference type="ARBA" id="ARBA00022741"/>
    </source>
</evidence>
<dbReference type="Proteomes" id="UP000599578">
    <property type="component" value="Unassembled WGS sequence"/>
</dbReference>
<dbReference type="SUPFAM" id="SSF52540">
    <property type="entry name" value="P-loop containing nucleoside triphosphate hydrolases"/>
    <property type="match status" value="1"/>
</dbReference>
<evidence type="ECO:0000313" key="5">
    <source>
        <dbReference type="Proteomes" id="UP000599578"/>
    </source>
</evidence>
<dbReference type="RefSeq" id="WP_188857273.1">
    <property type="nucleotide sequence ID" value="NZ_BMLT01000001.1"/>
</dbReference>
<gene>
    <name evidence="4" type="ORF">GCM10011348_00780</name>
</gene>
<keyword evidence="2 4" id="KW-0067">ATP-binding</keyword>
<dbReference type="PROSITE" id="PS50893">
    <property type="entry name" value="ABC_TRANSPORTER_2"/>
    <property type="match status" value="1"/>
</dbReference>
<dbReference type="GO" id="GO:0016887">
    <property type="term" value="F:ATP hydrolysis activity"/>
    <property type="evidence" value="ECO:0007669"/>
    <property type="project" value="InterPro"/>
</dbReference>
<dbReference type="PANTHER" id="PTHR43582:SF5">
    <property type="entry name" value="ABC TRANSPORTER"/>
    <property type="match status" value="1"/>
</dbReference>
<dbReference type="SMART" id="SM00382">
    <property type="entry name" value="AAA"/>
    <property type="match status" value="1"/>
</dbReference>
<evidence type="ECO:0000256" key="2">
    <source>
        <dbReference type="ARBA" id="ARBA00022840"/>
    </source>
</evidence>
<proteinExistence type="predicted"/>
<dbReference type="Gene3D" id="3.40.50.300">
    <property type="entry name" value="P-loop containing nucleotide triphosphate hydrolases"/>
    <property type="match status" value="1"/>
</dbReference>
<name>A0A917Z5U4_9GAMM</name>